<gene>
    <name evidence="2" type="ORF">M408DRAFT_22324</name>
</gene>
<dbReference type="HOGENOM" id="CLU_2706382_0_0_1"/>
<reference evidence="2 3" key="1">
    <citation type="submission" date="2014-04" db="EMBL/GenBank/DDBJ databases">
        <authorList>
            <consortium name="DOE Joint Genome Institute"/>
            <person name="Kuo A."/>
            <person name="Zuccaro A."/>
            <person name="Kohler A."/>
            <person name="Nagy L.G."/>
            <person name="Floudas D."/>
            <person name="Copeland A."/>
            <person name="Barry K.W."/>
            <person name="Cichocki N."/>
            <person name="Veneault-Fourrey C."/>
            <person name="LaButti K."/>
            <person name="Lindquist E.A."/>
            <person name="Lipzen A."/>
            <person name="Lundell T."/>
            <person name="Morin E."/>
            <person name="Murat C."/>
            <person name="Sun H."/>
            <person name="Tunlid A."/>
            <person name="Henrissat B."/>
            <person name="Grigoriev I.V."/>
            <person name="Hibbett D.S."/>
            <person name="Martin F."/>
            <person name="Nordberg H.P."/>
            <person name="Cantor M.N."/>
            <person name="Hua S.X."/>
        </authorList>
    </citation>
    <scope>NUCLEOTIDE SEQUENCE [LARGE SCALE GENOMIC DNA]</scope>
    <source>
        <strain evidence="2 3">MAFF 305830</strain>
    </source>
</reference>
<evidence type="ECO:0000313" key="2">
    <source>
        <dbReference type="EMBL" id="KIM30331.1"/>
    </source>
</evidence>
<keyword evidence="3" id="KW-1185">Reference proteome</keyword>
<protein>
    <submittedName>
        <fullName evidence="2">Uncharacterized protein</fullName>
    </submittedName>
</protein>
<sequence length="73" mass="7752">MPVSDPKKPPNASRQPNLQPNLPRIPAHTAPAPSSSEMEFIYNIMFSDNVTVADDVPVEQDDGTSTGSGCVIA</sequence>
<reference evidence="3" key="2">
    <citation type="submission" date="2015-01" db="EMBL/GenBank/DDBJ databases">
        <title>Evolutionary Origins and Diversification of the Mycorrhizal Mutualists.</title>
        <authorList>
            <consortium name="DOE Joint Genome Institute"/>
            <consortium name="Mycorrhizal Genomics Consortium"/>
            <person name="Kohler A."/>
            <person name="Kuo A."/>
            <person name="Nagy L.G."/>
            <person name="Floudas D."/>
            <person name="Copeland A."/>
            <person name="Barry K.W."/>
            <person name="Cichocki N."/>
            <person name="Veneault-Fourrey C."/>
            <person name="LaButti K."/>
            <person name="Lindquist E.A."/>
            <person name="Lipzen A."/>
            <person name="Lundell T."/>
            <person name="Morin E."/>
            <person name="Murat C."/>
            <person name="Riley R."/>
            <person name="Ohm R."/>
            <person name="Sun H."/>
            <person name="Tunlid A."/>
            <person name="Henrissat B."/>
            <person name="Grigoriev I.V."/>
            <person name="Hibbett D.S."/>
            <person name="Martin F."/>
        </authorList>
    </citation>
    <scope>NUCLEOTIDE SEQUENCE [LARGE SCALE GENOMIC DNA]</scope>
    <source>
        <strain evidence="3">MAFF 305830</strain>
    </source>
</reference>
<dbReference type="Proteomes" id="UP000054097">
    <property type="component" value="Unassembled WGS sequence"/>
</dbReference>
<name>A0A0C3BFS2_SERVB</name>
<evidence type="ECO:0000313" key="3">
    <source>
        <dbReference type="Proteomes" id="UP000054097"/>
    </source>
</evidence>
<dbReference type="AlphaFoldDB" id="A0A0C3BFS2"/>
<evidence type="ECO:0000256" key="1">
    <source>
        <dbReference type="SAM" id="MobiDB-lite"/>
    </source>
</evidence>
<dbReference type="EMBL" id="KN824285">
    <property type="protein sequence ID" value="KIM30331.1"/>
    <property type="molecule type" value="Genomic_DNA"/>
</dbReference>
<feature type="region of interest" description="Disordered" evidence="1">
    <location>
        <begin position="1"/>
        <end position="34"/>
    </location>
</feature>
<proteinExistence type="predicted"/>
<accession>A0A0C3BFS2</accession>
<organism evidence="2 3">
    <name type="scientific">Serendipita vermifera MAFF 305830</name>
    <dbReference type="NCBI Taxonomy" id="933852"/>
    <lineage>
        <taxon>Eukaryota</taxon>
        <taxon>Fungi</taxon>
        <taxon>Dikarya</taxon>
        <taxon>Basidiomycota</taxon>
        <taxon>Agaricomycotina</taxon>
        <taxon>Agaricomycetes</taxon>
        <taxon>Sebacinales</taxon>
        <taxon>Serendipitaceae</taxon>
        <taxon>Serendipita</taxon>
    </lineage>
</organism>